<name>A0ABQ7BK71_BRACR</name>
<evidence type="ECO:0000313" key="3">
    <source>
        <dbReference type="EMBL" id="KAF3532673.1"/>
    </source>
</evidence>
<dbReference type="Proteomes" id="UP000266723">
    <property type="component" value="Unassembled WGS sequence"/>
</dbReference>
<feature type="compositionally biased region" description="Low complexity" evidence="1">
    <location>
        <begin position="1"/>
        <end position="17"/>
    </location>
</feature>
<dbReference type="InterPro" id="IPR025558">
    <property type="entry name" value="DUF4283"/>
</dbReference>
<protein>
    <recommendedName>
        <fullName evidence="2">DUF4283 domain-containing protein</fullName>
    </recommendedName>
</protein>
<proteinExistence type="predicted"/>
<organism evidence="3 4">
    <name type="scientific">Brassica cretica</name>
    <name type="common">Mustard</name>
    <dbReference type="NCBI Taxonomy" id="69181"/>
    <lineage>
        <taxon>Eukaryota</taxon>
        <taxon>Viridiplantae</taxon>
        <taxon>Streptophyta</taxon>
        <taxon>Embryophyta</taxon>
        <taxon>Tracheophyta</taxon>
        <taxon>Spermatophyta</taxon>
        <taxon>Magnoliopsida</taxon>
        <taxon>eudicotyledons</taxon>
        <taxon>Gunneridae</taxon>
        <taxon>Pentapetalae</taxon>
        <taxon>rosids</taxon>
        <taxon>malvids</taxon>
        <taxon>Brassicales</taxon>
        <taxon>Brassicaceae</taxon>
        <taxon>Brassiceae</taxon>
        <taxon>Brassica</taxon>
    </lineage>
</organism>
<dbReference type="EMBL" id="QGKV02001507">
    <property type="protein sequence ID" value="KAF3532673.1"/>
    <property type="molecule type" value="Genomic_DNA"/>
</dbReference>
<sequence>MENPWFPSGSASAFSPPLDTAGDSRSLVLPHPPNPPDPSSPFPVTHYPPLSSSSTKTTRRSLRTAFATSDVPETRSTTVPLSGSENTVAEAPASEPFTILPPKETSPIVTNKASGLPSKDKSSLPKQNTIPHPTQNPLAPNSSTVKKSLNRSIPHGLSLVEKLRKSEDKTLTRLALVSLSDSGRPRVLIPDSVFQKCAEMHKDFIVCHFNGRPPPFNQIQSVLNHMWGKGKKIEIYNNPLSRSMIVRIPSDYLRQKILEKNVWYVGDSMFYASQRSSNGSSKPREAIQI</sequence>
<feature type="compositionally biased region" description="Polar residues" evidence="1">
    <location>
        <begin position="74"/>
        <end position="87"/>
    </location>
</feature>
<evidence type="ECO:0000259" key="2">
    <source>
        <dbReference type="Pfam" id="PF14111"/>
    </source>
</evidence>
<comment type="caution">
    <text evidence="3">The sequence shown here is derived from an EMBL/GenBank/DDBJ whole genome shotgun (WGS) entry which is preliminary data.</text>
</comment>
<accession>A0ABQ7BK71</accession>
<feature type="domain" description="DUF4283" evidence="2">
    <location>
        <begin position="199"/>
        <end position="274"/>
    </location>
</feature>
<feature type="compositionally biased region" description="Pro residues" evidence="1">
    <location>
        <begin position="30"/>
        <end position="41"/>
    </location>
</feature>
<evidence type="ECO:0000313" key="4">
    <source>
        <dbReference type="Proteomes" id="UP000266723"/>
    </source>
</evidence>
<feature type="compositionally biased region" description="Polar residues" evidence="1">
    <location>
        <begin position="124"/>
        <end position="150"/>
    </location>
</feature>
<dbReference type="Pfam" id="PF14111">
    <property type="entry name" value="DUF4283"/>
    <property type="match status" value="1"/>
</dbReference>
<reference evidence="3 4" key="1">
    <citation type="journal article" date="2020" name="BMC Genomics">
        <title>Intraspecific diversification of the crop wild relative Brassica cretica Lam. using demographic model selection.</title>
        <authorList>
            <person name="Kioukis A."/>
            <person name="Michalopoulou V.A."/>
            <person name="Briers L."/>
            <person name="Pirintsos S."/>
            <person name="Studholme D.J."/>
            <person name="Pavlidis P."/>
            <person name="Sarris P.F."/>
        </authorList>
    </citation>
    <scope>NUCLEOTIDE SEQUENCE [LARGE SCALE GENOMIC DNA]</scope>
    <source>
        <strain evidence="4">cv. PFS-1207/04</strain>
    </source>
</reference>
<feature type="region of interest" description="Disordered" evidence="1">
    <location>
        <begin position="1"/>
        <end position="150"/>
    </location>
</feature>
<evidence type="ECO:0000256" key="1">
    <source>
        <dbReference type="SAM" id="MobiDB-lite"/>
    </source>
</evidence>
<gene>
    <name evidence="3" type="ORF">DY000_02042414</name>
</gene>
<keyword evidence="4" id="KW-1185">Reference proteome</keyword>